<dbReference type="AlphaFoldDB" id="A0A1B2M3C3"/>
<accession>A0A1B2M3C3</accession>
<keyword evidence="4" id="KW-1185">Reference proteome</keyword>
<feature type="coiled-coil region" evidence="1">
    <location>
        <begin position="107"/>
        <end position="134"/>
    </location>
</feature>
<gene>
    <name evidence="3" type="ORF">BFG52_14935</name>
</gene>
<dbReference type="Proteomes" id="UP000093391">
    <property type="component" value="Chromosome"/>
</dbReference>
<dbReference type="EMBL" id="CP016895">
    <property type="protein sequence ID" value="AOA59513.1"/>
    <property type="molecule type" value="Genomic_DNA"/>
</dbReference>
<evidence type="ECO:0008006" key="5">
    <source>
        <dbReference type="Google" id="ProtNLM"/>
    </source>
</evidence>
<dbReference type="STRING" id="1789224.BFG52_14935"/>
<organism evidence="3 4">
    <name type="scientific">Acinetobacter larvae</name>
    <dbReference type="NCBI Taxonomy" id="1789224"/>
    <lineage>
        <taxon>Bacteria</taxon>
        <taxon>Pseudomonadati</taxon>
        <taxon>Pseudomonadota</taxon>
        <taxon>Gammaproteobacteria</taxon>
        <taxon>Moraxellales</taxon>
        <taxon>Moraxellaceae</taxon>
        <taxon>Acinetobacter</taxon>
    </lineage>
</organism>
<sequence length="174" mass="19181">MKKLLLASMCVATALTISACDKKQPATESATTTSGATALVLSHDNVADIKSDLESFSNLQKSQEAKVNEFQAKVTAAMQKGGKEAQEEGIKEFKKFFEEFSKSFDEIKLKSAEVDDLRNKYKDMQGQVVEMMEISTSGQPDANKMMELQKKITESTTAFQASFDEIQTKIDAAK</sequence>
<feature type="chain" id="PRO_5008540019" description="Lipoprotein" evidence="2">
    <location>
        <begin position="20"/>
        <end position="174"/>
    </location>
</feature>
<protein>
    <recommendedName>
        <fullName evidence="5">Lipoprotein</fullName>
    </recommendedName>
</protein>
<keyword evidence="2" id="KW-0732">Signal</keyword>
<evidence type="ECO:0000313" key="3">
    <source>
        <dbReference type="EMBL" id="AOA59513.1"/>
    </source>
</evidence>
<reference evidence="3 4" key="1">
    <citation type="submission" date="2016-08" db="EMBL/GenBank/DDBJ databases">
        <authorList>
            <person name="Seilhamer J.J."/>
        </authorList>
    </citation>
    <scope>NUCLEOTIDE SEQUENCE [LARGE SCALE GENOMIC DNA]</scope>
    <source>
        <strain evidence="3 4">BRTC-1</strain>
    </source>
</reference>
<keyword evidence="1" id="KW-0175">Coiled coil</keyword>
<proteinExistence type="predicted"/>
<feature type="signal peptide" evidence="2">
    <location>
        <begin position="1"/>
        <end position="19"/>
    </location>
</feature>
<dbReference type="OrthoDB" id="6712404at2"/>
<name>A0A1B2M3C3_9GAMM</name>
<dbReference type="PROSITE" id="PS51257">
    <property type="entry name" value="PROKAR_LIPOPROTEIN"/>
    <property type="match status" value="1"/>
</dbReference>
<dbReference type="KEGG" id="ala:BFG52_14935"/>
<evidence type="ECO:0000313" key="4">
    <source>
        <dbReference type="Proteomes" id="UP000093391"/>
    </source>
</evidence>
<dbReference type="RefSeq" id="WP_067557997.1">
    <property type="nucleotide sequence ID" value="NZ_CP016895.1"/>
</dbReference>
<evidence type="ECO:0000256" key="1">
    <source>
        <dbReference type="SAM" id="Coils"/>
    </source>
</evidence>
<evidence type="ECO:0000256" key="2">
    <source>
        <dbReference type="SAM" id="SignalP"/>
    </source>
</evidence>